<dbReference type="EMBL" id="CP099717">
    <property type="protein sequence ID" value="USV57403.1"/>
    <property type="molecule type" value="Genomic_DNA"/>
</dbReference>
<organism evidence="2 3">
    <name type="scientific">Aeromonas encheleia</name>
    <dbReference type="NCBI Taxonomy" id="73010"/>
    <lineage>
        <taxon>Bacteria</taxon>
        <taxon>Pseudomonadati</taxon>
        <taxon>Pseudomonadota</taxon>
        <taxon>Gammaproteobacteria</taxon>
        <taxon>Aeromonadales</taxon>
        <taxon>Aeromonadaceae</taxon>
        <taxon>Aeromonas</taxon>
    </lineage>
</organism>
<dbReference type="PANTHER" id="PTHR21028:SF2">
    <property type="entry name" value="CYTH DOMAIN-CONTAINING PROTEIN"/>
    <property type="match status" value="1"/>
</dbReference>
<feature type="domain" description="CYTH" evidence="1">
    <location>
        <begin position="2"/>
        <end position="169"/>
    </location>
</feature>
<gene>
    <name evidence="2" type="ORF">NHF51_19150</name>
</gene>
<proteinExistence type="predicted"/>
<evidence type="ECO:0000259" key="1">
    <source>
        <dbReference type="PROSITE" id="PS51707"/>
    </source>
</evidence>
<dbReference type="Pfam" id="PF01928">
    <property type="entry name" value="CYTH"/>
    <property type="match status" value="1"/>
</dbReference>
<dbReference type="Proteomes" id="UP001056890">
    <property type="component" value="Chromosome"/>
</dbReference>
<dbReference type="SUPFAM" id="SSF55154">
    <property type="entry name" value="CYTH-like phosphatases"/>
    <property type="match status" value="1"/>
</dbReference>
<dbReference type="RefSeq" id="WP_252995209.1">
    <property type="nucleotide sequence ID" value="NZ_CP099717.1"/>
</dbReference>
<dbReference type="PROSITE" id="PS51707">
    <property type="entry name" value="CYTH"/>
    <property type="match status" value="1"/>
</dbReference>
<dbReference type="Gene3D" id="2.40.320.10">
    <property type="entry name" value="Hypothetical Protein Pfu-838710-001"/>
    <property type="match status" value="1"/>
</dbReference>
<dbReference type="PANTHER" id="PTHR21028">
    <property type="entry name" value="SI:CH211-156B7.4"/>
    <property type="match status" value="1"/>
</dbReference>
<evidence type="ECO:0000313" key="3">
    <source>
        <dbReference type="Proteomes" id="UP001056890"/>
    </source>
</evidence>
<dbReference type="InterPro" id="IPR023577">
    <property type="entry name" value="CYTH_domain"/>
</dbReference>
<keyword evidence="3" id="KW-1185">Reference proteome</keyword>
<name>A0AAE9MHH2_9GAMM</name>
<sequence>MPRNIEIKARIARIDALLPKAAAIADQGPVEIAQDDTFFRCESGRLKLRTLSPSAGQLIFYRRADRQGPKESFYQVTPTSEPDSLRETLSLACGQIGRVQKTRTLFLVGRTRIHLDRVEGLGHFLELEVVLEDEEPLETGIQEAHDIMARLGVEPSQLIEGAYLDLLTKTLA</sequence>
<accession>A0AAE9MHH2</accession>
<reference evidence="2" key="1">
    <citation type="submission" date="2022-06" db="EMBL/GenBank/DDBJ databases">
        <title>Complete Genome of Aeromonas sp. Strain SOD01 Isolated from an Urban Freshwater Stream.</title>
        <authorList>
            <person name="Williams L.E."/>
            <person name="Brysgel T."/>
            <person name="Capestro E.M."/>
            <person name="Foltz G.V."/>
            <person name="Gardner A.E."/>
            <person name="Ingrassia J."/>
            <person name="Peterson E."/>
            <person name="Arruda J."/>
            <person name="Flaherty I."/>
            <person name="Hunt M."/>
            <person name="Pappas G."/>
            <person name="Ramsaran S."/>
            <person name="Rocha M."/>
        </authorList>
    </citation>
    <scope>NUCLEOTIDE SEQUENCE</scope>
    <source>
        <strain evidence="2">SOD01</strain>
    </source>
</reference>
<protein>
    <submittedName>
        <fullName evidence="2">Class IV adenylate cyclase</fullName>
    </submittedName>
</protein>
<dbReference type="SMART" id="SM01118">
    <property type="entry name" value="CYTH"/>
    <property type="match status" value="1"/>
</dbReference>
<dbReference type="InterPro" id="IPR033469">
    <property type="entry name" value="CYTH-like_dom_sf"/>
</dbReference>
<dbReference type="CDD" id="cd07890">
    <property type="entry name" value="CYTH-like_AC_IV-like"/>
    <property type="match status" value="1"/>
</dbReference>
<evidence type="ECO:0000313" key="2">
    <source>
        <dbReference type="EMBL" id="USV57403.1"/>
    </source>
</evidence>
<dbReference type="AlphaFoldDB" id="A0AAE9MHH2"/>
<dbReference type="InterPro" id="IPR008173">
    <property type="entry name" value="Adenylyl_cyclase_CyaB"/>
</dbReference>